<sequence length="160" mass="17384">MNKKKITTIPDNRRLSTRAPEHRAANRARRHPLDVINSALRPPHTAAGYLRVPLGSGAGAPQGLTSPDGDNPGPCWISCSFGRQEGRRDDFFSLMSSRVGRLSRVVVYPNPLIFESVTAAALSSYHHSATASFPPTNNFYSVVQISGNATTKPRLKPSAF</sequence>
<organism evidence="2 3">
    <name type="scientific">Elysia crispata</name>
    <name type="common">lettuce slug</name>
    <dbReference type="NCBI Taxonomy" id="231223"/>
    <lineage>
        <taxon>Eukaryota</taxon>
        <taxon>Metazoa</taxon>
        <taxon>Spiralia</taxon>
        <taxon>Lophotrochozoa</taxon>
        <taxon>Mollusca</taxon>
        <taxon>Gastropoda</taxon>
        <taxon>Heterobranchia</taxon>
        <taxon>Euthyneura</taxon>
        <taxon>Panpulmonata</taxon>
        <taxon>Sacoglossa</taxon>
        <taxon>Placobranchoidea</taxon>
        <taxon>Plakobranchidae</taxon>
        <taxon>Elysia</taxon>
    </lineage>
</organism>
<dbReference type="AlphaFoldDB" id="A0AAE0ZB41"/>
<name>A0AAE0ZB41_9GAST</name>
<dbReference type="EMBL" id="JAWDGP010004262">
    <property type="protein sequence ID" value="KAK3766119.1"/>
    <property type="molecule type" value="Genomic_DNA"/>
</dbReference>
<keyword evidence="3" id="KW-1185">Reference proteome</keyword>
<comment type="caution">
    <text evidence="2">The sequence shown here is derived from an EMBL/GenBank/DDBJ whole genome shotgun (WGS) entry which is preliminary data.</text>
</comment>
<evidence type="ECO:0000313" key="3">
    <source>
        <dbReference type="Proteomes" id="UP001283361"/>
    </source>
</evidence>
<feature type="region of interest" description="Disordered" evidence="1">
    <location>
        <begin position="1"/>
        <end position="30"/>
    </location>
</feature>
<accession>A0AAE0ZB41</accession>
<protein>
    <submittedName>
        <fullName evidence="2">Uncharacterized protein</fullName>
    </submittedName>
</protein>
<evidence type="ECO:0000313" key="2">
    <source>
        <dbReference type="EMBL" id="KAK3766119.1"/>
    </source>
</evidence>
<feature type="compositionally biased region" description="Basic and acidic residues" evidence="1">
    <location>
        <begin position="11"/>
        <end position="24"/>
    </location>
</feature>
<gene>
    <name evidence="2" type="ORF">RRG08_033250</name>
</gene>
<evidence type="ECO:0000256" key="1">
    <source>
        <dbReference type="SAM" id="MobiDB-lite"/>
    </source>
</evidence>
<proteinExistence type="predicted"/>
<reference evidence="2" key="1">
    <citation type="journal article" date="2023" name="G3 (Bethesda)">
        <title>A reference genome for the long-term kleptoplast-retaining sea slug Elysia crispata morphotype clarki.</title>
        <authorList>
            <person name="Eastman K.E."/>
            <person name="Pendleton A.L."/>
            <person name="Shaikh M.A."/>
            <person name="Suttiyut T."/>
            <person name="Ogas R."/>
            <person name="Tomko P."/>
            <person name="Gavelis G."/>
            <person name="Widhalm J.R."/>
            <person name="Wisecaver J.H."/>
        </authorList>
    </citation>
    <scope>NUCLEOTIDE SEQUENCE</scope>
    <source>
        <strain evidence="2">ECLA1</strain>
    </source>
</reference>
<dbReference type="Proteomes" id="UP001283361">
    <property type="component" value="Unassembled WGS sequence"/>
</dbReference>